<dbReference type="Gene3D" id="3.40.190.10">
    <property type="entry name" value="Periplasmic binding protein-like II"/>
    <property type="match status" value="1"/>
</dbReference>
<reference evidence="2" key="1">
    <citation type="submission" date="2019-09" db="EMBL/GenBank/DDBJ databases">
        <title>Characterisation of the sponge microbiome using genome-centric metagenomics.</title>
        <authorList>
            <person name="Engelberts J.P."/>
            <person name="Robbins S.J."/>
            <person name="De Goeij J.M."/>
            <person name="Aranda M."/>
            <person name="Bell S.C."/>
            <person name="Webster N.S."/>
        </authorList>
    </citation>
    <scope>NUCLEOTIDE SEQUENCE</scope>
    <source>
        <strain evidence="2">SB0662_bin_9</strain>
    </source>
</reference>
<comment type="caution">
    <text evidence="2">The sequence shown here is derived from an EMBL/GenBank/DDBJ whole genome shotgun (WGS) entry which is preliminary data.</text>
</comment>
<dbReference type="PANTHER" id="PTHR43649:SF12">
    <property type="entry name" value="DIACETYLCHITOBIOSE BINDING PROTEIN DASA"/>
    <property type="match status" value="1"/>
</dbReference>
<sequence>MNRRLLTWLGLLAVLSVVLAACAAPAGDAGAEESMQREIVWMARTNVVENPWEQDVAIPAFEAANPNIRVNLLIVDQPDIAVKREAMIAAGEPLHVWSPNWGGNGFASDRVRGLLHDLSPLIERDGLDTSVFIPEVLAIYENEGRQYGFPFLTTGSYTFYNMDLFDAAGVEYPPVSWDDETWTWDRALAIAQELTVNPDDPMNATYGWVEGIWPAEAITWLFDAFPWPDDAFDTGFAQSVDFTSEGAVNAFQSRHDLTYKHKVAPDAAAIEGLSALGGDFQSGKVAMKTTGGWGWWVYSPVTPEVEGGFCWGVAPLPFGAAGAPTRAVIFTDPWVITAGMEGQELEDSWTFIKYLISEDAARAYMQATNTPPTQHKLLEEWYQQFGCMDPADVKEVYQGAFTNGLESSNHLMVGFDELNSTWDNLLGVFWSDPEGDAASLLPDVEAAVGEALLRIAEEEDHSFE</sequence>
<evidence type="ECO:0000313" key="2">
    <source>
        <dbReference type="EMBL" id="MYD91085.1"/>
    </source>
</evidence>
<dbReference type="PANTHER" id="PTHR43649">
    <property type="entry name" value="ARABINOSE-BINDING PROTEIN-RELATED"/>
    <property type="match status" value="1"/>
</dbReference>
<proteinExistence type="predicted"/>
<dbReference type="EMBL" id="VXPY01000086">
    <property type="protein sequence ID" value="MYD91085.1"/>
    <property type="molecule type" value="Genomic_DNA"/>
</dbReference>
<protein>
    <submittedName>
        <fullName evidence="2">Extracellular solute-binding protein</fullName>
    </submittedName>
</protein>
<accession>A0A6B1DWE2</accession>
<dbReference type="Pfam" id="PF13416">
    <property type="entry name" value="SBP_bac_8"/>
    <property type="match status" value="1"/>
</dbReference>
<feature type="chain" id="PRO_5025558619" evidence="1">
    <location>
        <begin position="24"/>
        <end position="464"/>
    </location>
</feature>
<organism evidence="2">
    <name type="scientific">Caldilineaceae bacterium SB0662_bin_9</name>
    <dbReference type="NCBI Taxonomy" id="2605258"/>
    <lineage>
        <taxon>Bacteria</taxon>
        <taxon>Bacillati</taxon>
        <taxon>Chloroflexota</taxon>
        <taxon>Caldilineae</taxon>
        <taxon>Caldilineales</taxon>
        <taxon>Caldilineaceae</taxon>
    </lineage>
</organism>
<gene>
    <name evidence="2" type="ORF">F4Y08_12245</name>
</gene>
<name>A0A6B1DWE2_9CHLR</name>
<evidence type="ECO:0000256" key="1">
    <source>
        <dbReference type="SAM" id="SignalP"/>
    </source>
</evidence>
<dbReference type="SUPFAM" id="SSF53850">
    <property type="entry name" value="Periplasmic binding protein-like II"/>
    <property type="match status" value="1"/>
</dbReference>
<feature type="signal peptide" evidence="1">
    <location>
        <begin position="1"/>
        <end position="23"/>
    </location>
</feature>
<keyword evidence="1" id="KW-0732">Signal</keyword>
<dbReference type="InterPro" id="IPR006059">
    <property type="entry name" value="SBP"/>
</dbReference>
<dbReference type="InterPro" id="IPR050490">
    <property type="entry name" value="Bact_solute-bd_prot1"/>
</dbReference>
<dbReference type="PROSITE" id="PS51257">
    <property type="entry name" value="PROKAR_LIPOPROTEIN"/>
    <property type="match status" value="1"/>
</dbReference>
<dbReference type="AlphaFoldDB" id="A0A6B1DWE2"/>